<feature type="region of interest" description="Linker" evidence="10">
    <location>
        <begin position="315"/>
        <end position="451"/>
    </location>
</feature>
<keyword evidence="5 10" id="KW-0507">mRNA processing</keyword>
<comment type="subunit">
    <text evidence="10">Forms a heterotrimer with an asymmetric homodimer of the regulatory subunit PAN3 to form the poly(A)-nuclease (PAN) deadenylation complex.</text>
</comment>
<dbReference type="Pfam" id="PF00929">
    <property type="entry name" value="RNase_T"/>
    <property type="match status" value="1"/>
</dbReference>
<feature type="region of interest" description="Disordered" evidence="11">
    <location>
        <begin position="1094"/>
        <end position="1113"/>
    </location>
</feature>
<name>A0A0C3HDG1_OIDMZ</name>
<dbReference type="GO" id="GO:0046872">
    <property type="term" value="F:metal ion binding"/>
    <property type="evidence" value="ECO:0007669"/>
    <property type="project" value="UniProtKB-KW"/>
</dbReference>
<feature type="compositionally biased region" description="Basic and acidic residues" evidence="11">
    <location>
        <begin position="417"/>
        <end position="431"/>
    </location>
</feature>
<dbReference type="GO" id="GO:0003676">
    <property type="term" value="F:nucleic acid binding"/>
    <property type="evidence" value="ECO:0007669"/>
    <property type="project" value="InterPro"/>
</dbReference>
<comment type="cofactor">
    <cofactor evidence="10">
        <name>a divalent metal cation</name>
        <dbReference type="ChEBI" id="CHEBI:60240"/>
    </cofactor>
    <text evidence="10">Binds 2 metal cations per subunit in the catalytic exonuclease domain.</text>
</comment>
<comment type="catalytic activity">
    <reaction evidence="1 10">
        <text>Exonucleolytic cleavage of poly(A) to 5'-AMP.</text>
        <dbReference type="EC" id="3.1.13.4"/>
    </reaction>
</comment>
<feature type="binding site" evidence="10">
    <location>
        <position position="874"/>
    </location>
    <ligand>
        <name>a divalent metal cation</name>
        <dbReference type="ChEBI" id="CHEBI:60240"/>
        <note>catalytic</note>
    </ligand>
</feature>
<dbReference type="InterPro" id="IPR013520">
    <property type="entry name" value="Ribonucl_H"/>
</dbReference>
<dbReference type="GO" id="GO:0004535">
    <property type="term" value="F:poly(A)-specific ribonuclease activity"/>
    <property type="evidence" value="ECO:0007669"/>
    <property type="project" value="UniProtKB-UniRule"/>
</dbReference>
<evidence type="ECO:0000256" key="11">
    <source>
        <dbReference type="SAM" id="MobiDB-lite"/>
    </source>
</evidence>
<dbReference type="FunFam" id="2.130.10.10:FF:000459">
    <property type="entry name" value="PAN2-PAN3 deadenylation complex catalytic subunit PAN2"/>
    <property type="match status" value="1"/>
</dbReference>
<dbReference type="EMBL" id="KN832876">
    <property type="protein sequence ID" value="KIN01245.1"/>
    <property type="molecule type" value="Genomic_DNA"/>
</dbReference>
<feature type="binding site" evidence="10">
    <location>
        <position position="876"/>
    </location>
    <ligand>
        <name>a divalent metal cation</name>
        <dbReference type="ChEBI" id="CHEBI:60240"/>
        <note>catalytic</note>
    </ligand>
</feature>
<comment type="domain">
    <text evidence="10">The linker, or PAN3 interaction domain (PID), between the WD40 repeats and the pseudo-UCH domain mediates interaction with PAN3.</text>
</comment>
<evidence type="ECO:0000259" key="12">
    <source>
        <dbReference type="PROSITE" id="PS50235"/>
    </source>
</evidence>
<evidence type="ECO:0000313" key="14">
    <source>
        <dbReference type="Proteomes" id="UP000054321"/>
    </source>
</evidence>
<dbReference type="Proteomes" id="UP000054321">
    <property type="component" value="Unassembled WGS sequence"/>
</dbReference>
<protein>
    <recommendedName>
        <fullName evidence="10">PAN2-PAN3 deadenylation complex catalytic subunit PAN2</fullName>
        <ecNumber evidence="10">3.1.13.4</ecNumber>
    </recommendedName>
    <alternativeName>
        <fullName evidence="10">PAB1P-dependent poly(A)-specific ribonuclease</fullName>
    </alternativeName>
    <alternativeName>
        <fullName evidence="10">Poly(A)-nuclease deadenylation complex subunit 2</fullName>
        <shortName evidence="10">PAN deadenylation complex subunit 2</shortName>
    </alternativeName>
</protein>
<dbReference type="Gene3D" id="3.30.420.10">
    <property type="entry name" value="Ribonuclease H-like superfamily/Ribonuclease H"/>
    <property type="match status" value="1"/>
</dbReference>
<sequence length="1127" mass="125975">MDGDWEEVNRLPLPPSGEHAVPTPVTTLAFDNSHELLWAGNEYGRVTSFYGTELTQYTSFKAGEDPVRQILLHDRGVIALCSRSIHMAMRRGPPIWHIANDEMKDLRCMSFTSKGTSEILLAGLQDTMFIIDIEKGTVSKQIPAADHYTIMKRSRHICAATKTGAVNILDSTTFNVIKTWNAHSSLINDMDAQHDFIVTCGYSLRQGQSYMLDPLVNVFDLKNMISLPPVPFPAGGAYVRMHPRMSTTSIVVSQLGQIHIVDLMNVNTSNVRQANVLSYLSMVEIAPSGEAIALADAEFNIHLWGSPNRIRFAELSNPVDFAEPEDDHIALDWSVDTPLSSIGLPYYREQLLSAWPSHMIVEVGAPPSEIDPQYLATMKATEWGGYGRNRRNKKRNQVENTRTAEKAPTSLQAPKFLSEKARESANDTSTEKKISEVADALGATEISSLQTDVPIMYRIVEIKYSKFGVDDFDFAFYNETSYSGLENHISNSYANSLLQVLHYTPLIRNLALQHAATSCINDKCLLCEMGFVFDMLDKAEGTICHATNLLKTLSIHPQAGPLGLLEEDAPGASLTNMLQGLNRFLLDKIAQDYRSIPPHSAAFDQYKVLATPATMAIRCMSCRSEHTRPGTSFVHDLVYPIPKTLPRNSRAPKPSFCQILKASIERETTSRGWCSRCQRYQSLATRKTIHGAPAVLMLNAAINSPEAKQFWTFPGWLPEEIGIIIDQGQVYCYHGDDLKLHIQRGIHNITVYSLIGLAANVTSGQQQKTHLVSLVNVAHSQPMVPAESQWHLFNDFLVRPTKSEDALTFNSTWKIPSVITYQIKAANNRIDTTWKQNLDTSLLYMDLNPNLAEKRYRPLTPDEAPGEGTIIALDTEFVAIRQPEIEMNSDGERETIRPIAYALARVSVVRGAGENECIPFIDDYIVSKEHIVDYLTSYSGIVSGDLDPRFSKHNLVSLKVAYKKLWILLNLGCKFLGHGLKQDFRVTNIHVPKAQVIDTIDLFFVKARLRKLSLAFLAWYLLREDIQLETHDSIEDARTALKLYKKYLEFSDAGIIETILQDIYRTGREMNFKPPAAKKDGHLIQRMETPTLVADGADSGPSTPIKRPSGLSGPNVFIPGKASPFKY</sequence>
<dbReference type="SUPFAM" id="SSF53098">
    <property type="entry name" value="Ribonuclease H-like"/>
    <property type="match status" value="1"/>
</dbReference>
<evidence type="ECO:0000256" key="5">
    <source>
        <dbReference type="ARBA" id="ARBA00022664"/>
    </source>
</evidence>
<organism evidence="13 14">
    <name type="scientific">Oidiodendron maius (strain Zn)</name>
    <dbReference type="NCBI Taxonomy" id="913774"/>
    <lineage>
        <taxon>Eukaryota</taxon>
        <taxon>Fungi</taxon>
        <taxon>Dikarya</taxon>
        <taxon>Ascomycota</taxon>
        <taxon>Pezizomycotina</taxon>
        <taxon>Leotiomycetes</taxon>
        <taxon>Leotiomycetes incertae sedis</taxon>
        <taxon>Myxotrichaceae</taxon>
        <taxon>Oidiodendron</taxon>
    </lineage>
</organism>
<reference evidence="14" key="2">
    <citation type="submission" date="2015-01" db="EMBL/GenBank/DDBJ databases">
        <title>Evolutionary Origins and Diversification of the Mycorrhizal Mutualists.</title>
        <authorList>
            <consortium name="DOE Joint Genome Institute"/>
            <consortium name="Mycorrhizal Genomics Consortium"/>
            <person name="Kohler A."/>
            <person name="Kuo A."/>
            <person name="Nagy L.G."/>
            <person name="Floudas D."/>
            <person name="Copeland A."/>
            <person name="Barry K.W."/>
            <person name="Cichocki N."/>
            <person name="Veneault-Fourrey C."/>
            <person name="LaButti K."/>
            <person name="Lindquist E.A."/>
            <person name="Lipzen A."/>
            <person name="Lundell T."/>
            <person name="Morin E."/>
            <person name="Murat C."/>
            <person name="Riley R."/>
            <person name="Ohm R."/>
            <person name="Sun H."/>
            <person name="Tunlid A."/>
            <person name="Henrissat B."/>
            <person name="Grigoriev I.V."/>
            <person name="Hibbett D.S."/>
            <person name="Martin F."/>
        </authorList>
    </citation>
    <scope>NUCLEOTIDE SEQUENCE [LARGE SCALE GENOMIC DNA]</scope>
    <source>
        <strain evidence="14">Zn</strain>
    </source>
</reference>
<keyword evidence="4" id="KW-0853">WD repeat</keyword>
<dbReference type="InterPro" id="IPR011047">
    <property type="entry name" value="Quinoprotein_ADH-like_sf"/>
</dbReference>
<dbReference type="AlphaFoldDB" id="A0A0C3HDG1"/>
<dbReference type="InterPro" id="IPR048841">
    <property type="entry name" value="PAN2_N"/>
</dbReference>
<dbReference type="FunCoup" id="A0A0C3HDG1">
    <property type="interactions" value="667"/>
</dbReference>
<evidence type="ECO:0000256" key="7">
    <source>
        <dbReference type="ARBA" id="ARBA00022723"/>
    </source>
</evidence>
<evidence type="ECO:0000256" key="9">
    <source>
        <dbReference type="ARBA" id="ARBA00022839"/>
    </source>
</evidence>
<proteinExistence type="inferred from homology"/>
<keyword evidence="14" id="KW-1185">Reference proteome</keyword>
<dbReference type="InterPro" id="IPR036397">
    <property type="entry name" value="RNaseH_sf"/>
</dbReference>
<dbReference type="GO" id="GO:0031251">
    <property type="term" value="C:PAN complex"/>
    <property type="evidence" value="ECO:0007669"/>
    <property type="project" value="UniProtKB-UniRule"/>
</dbReference>
<dbReference type="Pfam" id="PF13423">
    <property type="entry name" value="UCH_1"/>
    <property type="match status" value="1"/>
</dbReference>
<dbReference type="Pfam" id="PF20770">
    <property type="entry name" value="PAN2_N"/>
    <property type="match status" value="1"/>
</dbReference>
<dbReference type="InterPro" id="IPR030843">
    <property type="entry name" value="PAN2"/>
</dbReference>
<dbReference type="HOGENOM" id="CLU_002369_1_0_1"/>
<dbReference type="CDD" id="cd06143">
    <property type="entry name" value="PAN2_exo"/>
    <property type="match status" value="1"/>
</dbReference>
<dbReference type="EC" id="3.1.13.4" evidence="10"/>
<dbReference type="InterPro" id="IPR038765">
    <property type="entry name" value="Papain-like_cys_pep_sf"/>
</dbReference>
<dbReference type="GO" id="GO:0000932">
    <property type="term" value="C:P-body"/>
    <property type="evidence" value="ECO:0007669"/>
    <property type="project" value="TreeGrafter"/>
</dbReference>
<dbReference type="InterPro" id="IPR015943">
    <property type="entry name" value="WD40/YVTN_repeat-like_dom_sf"/>
</dbReference>
<reference evidence="13 14" key="1">
    <citation type="submission" date="2014-04" db="EMBL/GenBank/DDBJ databases">
        <authorList>
            <consortium name="DOE Joint Genome Institute"/>
            <person name="Kuo A."/>
            <person name="Martino E."/>
            <person name="Perotto S."/>
            <person name="Kohler A."/>
            <person name="Nagy L.G."/>
            <person name="Floudas D."/>
            <person name="Copeland A."/>
            <person name="Barry K.W."/>
            <person name="Cichocki N."/>
            <person name="Veneault-Fourrey C."/>
            <person name="LaButti K."/>
            <person name="Lindquist E.A."/>
            <person name="Lipzen A."/>
            <person name="Lundell T."/>
            <person name="Morin E."/>
            <person name="Murat C."/>
            <person name="Sun H."/>
            <person name="Tunlid A."/>
            <person name="Henrissat B."/>
            <person name="Grigoriev I.V."/>
            <person name="Hibbett D.S."/>
            <person name="Martin F."/>
            <person name="Nordberg H.P."/>
            <person name="Cantor M.N."/>
            <person name="Hua S.X."/>
        </authorList>
    </citation>
    <scope>NUCLEOTIDE SEQUENCE [LARGE SCALE GENOMIC DNA]</scope>
    <source>
        <strain evidence="13 14">Zn</strain>
    </source>
</reference>
<evidence type="ECO:0000256" key="4">
    <source>
        <dbReference type="ARBA" id="ARBA00022574"/>
    </source>
</evidence>
<comment type="domain">
    <text evidence="10">Contains a pseudo-UCH domain. This ubiquitin C-terminal hydrolase (UCH)-like or ubiquitin specific protease (USP)-like domain is predicted to be catalytically inactive because it lacks the active site catalytic triad characteristic of thiol proteases, with residues at the equivalent structural positions that are incompatible with catalysis, and it cannot bind ubiquitin. It functions as a structural scaffold for intra- and intermolecular interactions in the complex.</text>
</comment>
<feature type="region of interest" description="Disordered" evidence="11">
    <location>
        <begin position="385"/>
        <end position="431"/>
    </location>
</feature>
<dbReference type="Gene3D" id="3.90.70.10">
    <property type="entry name" value="Cysteine proteinases"/>
    <property type="match status" value="1"/>
</dbReference>
<keyword evidence="8 10" id="KW-0378">Hydrolase</keyword>
<dbReference type="GO" id="GO:0006397">
    <property type="term" value="P:mRNA processing"/>
    <property type="evidence" value="ECO:0007669"/>
    <property type="project" value="UniProtKB-KW"/>
</dbReference>
<dbReference type="OrthoDB" id="16516at2759"/>
<evidence type="ECO:0000313" key="13">
    <source>
        <dbReference type="EMBL" id="KIN01245.1"/>
    </source>
</evidence>
<dbReference type="SUPFAM" id="SSF50998">
    <property type="entry name" value="Quinoprotein alcohol dehydrogenase-like"/>
    <property type="match status" value="1"/>
</dbReference>
<keyword evidence="9 10" id="KW-0269">Exonuclease</keyword>
<dbReference type="InterPro" id="IPR012337">
    <property type="entry name" value="RNaseH-like_sf"/>
</dbReference>
<comment type="activity regulation">
    <text evidence="10">Positively regulated by the regulatory subunit PAN3.</text>
</comment>
<dbReference type="HAMAP" id="MF_03182">
    <property type="entry name" value="PAN2"/>
    <property type="match status" value="1"/>
</dbReference>
<dbReference type="InterPro" id="IPR028889">
    <property type="entry name" value="USP"/>
</dbReference>
<dbReference type="Gene3D" id="2.130.10.10">
    <property type="entry name" value="YVTN repeat-like/Quinoprotein amine dehydrogenase"/>
    <property type="match status" value="1"/>
</dbReference>
<evidence type="ECO:0000256" key="2">
    <source>
        <dbReference type="ARBA" id="ARBA00004496"/>
    </source>
</evidence>
<comment type="similarity">
    <text evidence="10">Belongs to the peptidase C19 family. PAN2 subfamily.</text>
</comment>
<dbReference type="SMART" id="SM00479">
    <property type="entry name" value="EXOIII"/>
    <property type="match status" value="1"/>
</dbReference>
<dbReference type="PANTHER" id="PTHR15728:SF0">
    <property type="entry name" value="PAN2-PAN3 DEADENYLATION COMPLEX CATALYTIC SUBUNIT PAN2"/>
    <property type="match status" value="1"/>
</dbReference>
<accession>A0A0C3HDG1</accession>
<dbReference type="SUPFAM" id="SSF54001">
    <property type="entry name" value="Cysteine proteinases"/>
    <property type="match status" value="1"/>
</dbReference>
<dbReference type="InParanoid" id="A0A0C3HDG1"/>
<keyword evidence="6 10" id="KW-0540">Nuclease</keyword>
<evidence type="ECO:0000256" key="1">
    <source>
        <dbReference type="ARBA" id="ARBA00001663"/>
    </source>
</evidence>
<keyword evidence="3 10" id="KW-0963">Cytoplasm</keyword>
<keyword evidence="7 10" id="KW-0479">Metal-binding</keyword>
<evidence type="ECO:0000256" key="8">
    <source>
        <dbReference type="ARBA" id="ARBA00022801"/>
    </source>
</evidence>
<evidence type="ECO:0000256" key="6">
    <source>
        <dbReference type="ARBA" id="ARBA00022722"/>
    </source>
</evidence>
<comment type="function">
    <text evidence="10">Catalytic subunit of the poly(A)-nuclease (PAN) deadenylation complex, one of two cytoplasmic mRNA deadenylases involved in mRNA turnover. PAN specifically shortens poly(A) tails of RNA and the activity is stimulated by poly(A)-binding protein PAB1. PAN deadenylation is followed by rapid degradation of the shortened mRNA tails by the CCR4-NOT complex. Deadenylated mRNAs are then degraded by two alternative mechanisms, namely exosome-mediated 3'-5' exonucleolytic degradation, or deadenlyation-dependent mRNA decaping and subsequent 5'-3' exonucleolytic degradation by XRN1. May also be involved in post-transcriptional maturation of mRNA poly(A) tails.</text>
</comment>
<gene>
    <name evidence="10" type="primary">PAN2</name>
    <name evidence="13" type="ORF">OIDMADRAFT_28928</name>
</gene>
<comment type="subcellular location">
    <subcellularLocation>
        <location evidence="2 10">Cytoplasm</location>
    </subcellularLocation>
</comment>
<dbReference type="STRING" id="913774.A0A0C3HDG1"/>
<feature type="binding site" evidence="10">
    <location>
        <position position="983"/>
    </location>
    <ligand>
        <name>a divalent metal cation</name>
        <dbReference type="ChEBI" id="CHEBI:60240"/>
        <note>catalytic</note>
    </ligand>
</feature>
<evidence type="ECO:0000256" key="3">
    <source>
        <dbReference type="ARBA" id="ARBA00022490"/>
    </source>
</evidence>
<dbReference type="PROSITE" id="PS50235">
    <property type="entry name" value="USP_3"/>
    <property type="match status" value="1"/>
</dbReference>
<evidence type="ECO:0000256" key="10">
    <source>
        <dbReference type="HAMAP-Rule" id="MF_03182"/>
    </source>
</evidence>
<feature type="binding site" evidence="10">
    <location>
        <position position="1036"/>
    </location>
    <ligand>
        <name>a divalent metal cation</name>
        <dbReference type="ChEBI" id="CHEBI:60240"/>
        <note>catalytic</note>
    </ligand>
</feature>
<dbReference type="InterPro" id="IPR028881">
    <property type="entry name" value="PAN2_UCH_dom"/>
</dbReference>
<feature type="domain" description="USP" evidence="12">
    <location>
        <begin position="483"/>
        <end position="824"/>
    </location>
</feature>
<dbReference type="PANTHER" id="PTHR15728">
    <property type="entry name" value="DEADENYLATION COMPLEX CATALYTIC SUBUNIT PAN2"/>
    <property type="match status" value="1"/>
</dbReference>
<dbReference type="InterPro" id="IPR050785">
    <property type="entry name" value="PAN2-PAN3_catalytic_subunit"/>
</dbReference>
<dbReference type="FunFam" id="3.30.420.10:FF:000028">
    <property type="entry name" value="PAN2-PAN3 deadenylation complex catalytic subunit PAN2"/>
    <property type="match status" value="1"/>
</dbReference>
<dbReference type="GO" id="GO:0000289">
    <property type="term" value="P:nuclear-transcribed mRNA poly(A) tail shortening"/>
    <property type="evidence" value="ECO:0007669"/>
    <property type="project" value="UniProtKB-UniRule"/>
</dbReference>